<dbReference type="OrthoDB" id="5600060at2759"/>
<gene>
    <name evidence="6" type="ORF">FNV43_RR20224</name>
</gene>
<dbReference type="PANTHER" id="PTHR46094">
    <property type="entry name" value="INTEGRATOR COMPLEX SUBUNIT 9"/>
    <property type="match status" value="1"/>
</dbReference>
<accession>A0A8K0GU00</accession>
<feature type="domain" description="Beta-Casp" evidence="5">
    <location>
        <begin position="348"/>
        <end position="471"/>
    </location>
</feature>
<evidence type="ECO:0000256" key="1">
    <source>
        <dbReference type="ARBA" id="ARBA00004123"/>
    </source>
</evidence>
<dbReference type="InterPro" id="IPR022712">
    <property type="entry name" value="Beta_Casp"/>
</dbReference>
<comment type="caution">
    <text evidence="6">The sequence shown here is derived from an EMBL/GenBank/DDBJ whole genome shotgun (WGS) entry which is preliminary data.</text>
</comment>
<evidence type="ECO:0000256" key="3">
    <source>
        <dbReference type="ARBA" id="ARBA00022490"/>
    </source>
</evidence>
<dbReference type="InterPro" id="IPR036866">
    <property type="entry name" value="RibonucZ/Hydroxyglut_hydro"/>
</dbReference>
<dbReference type="EMBL" id="VOIH02000009">
    <property type="protein sequence ID" value="KAF3437471.1"/>
    <property type="molecule type" value="Genomic_DNA"/>
</dbReference>
<dbReference type="Gene3D" id="3.60.15.10">
    <property type="entry name" value="Ribonuclease Z/Hydroxyacylglutathione hydrolase-like"/>
    <property type="match status" value="1"/>
</dbReference>
<dbReference type="GO" id="GO:0032039">
    <property type="term" value="C:integrator complex"/>
    <property type="evidence" value="ECO:0007669"/>
    <property type="project" value="InterPro"/>
</dbReference>
<evidence type="ECO:0000259" key="5">
    <source>
        <dbReference type="SMART" id="SM01027"/>
    </source>
</evidence>
<dbReference type="Proteomes" id="UP000796880">
    <property type="component" value="Unassembled WGS sequence"/>
</dbReference>
<dbReference type="GO" id="GO:0005737">
    <property type="term" value="C:cytoplasm"/>
    <property type="evidence" value="ECO:0007669"/>
    <property type="project" value="UniProtKB-SubCell"/>
</dbReference>
<reference evidence="6" key="1">
    <citation type="submission" date="2020-03" db="EMBL/GenBank/DDBJ databases">
        <title>A high-quality chromosome-level genome assembly of a woody plant with both climbing and erect habits, Rhamnella rubrinervis.</title>
        <authorList>
            <person name="Lu Z."/>
            <person name="Yang Y."/>
            <person name="Zhu X."/>
            <person name="Sun Y."/>
        </authorList>
    </citation>
    <scope>NUCLEOTIDE SEQUENCE</scope>
    <source>
        <strain evidence="6">BYM</strain>
        <tissue evidence="6">Leaf</tissue>
    </source>
</reference>
<keyword evidence="7" id="KW-1185">Reference proteome</keyword>
<dbReference type="SUPFAM" id="SSF56281">
    <property type="entry name" value="Metallo-hydrolase/oxidoreductase"/>
    <property type="match status" value="1"/>
</dbReference>
<dbReference type="InterPro" id="IPR027074">
    <property type="entry name" value="Integrator_9su"/>
</dbReference>
<dbReference type="PANTHER" id="PTHR46094:SF1">
    <property type="entry name" value="INTEGRATOR COMPLEX SUBUNIT 9"/>
    <property type="match status" value="1"/>
</dbReference>
<proteinExistence type="predicted"/>
<evidence type="ECO:0000256" key="2">
    <source>
        <dbReference type="ARBA" id="ARBA00004496"/>
    </source>
</evidence>
<name>A0A8K0GU00_9ROSA</name>
<sequence length="682" mass="76274">MKFTCLRKGGDFHCPPCHILDICGFRVLFDFPLDLSALTAFSPVPTSFNCSLDEETSCCPRSDVKKRGNIGKPVNANDLIFAEPFYKTVNNLHLWNAAFIDVVLISSPMGMLGLPFLTRMKGFSAKIYVTEAAARLGQLMMEELVAMHMELKQTYGAEESDFPEWMKWKELELLPSVLGEIISGKDGEELGGWIPLYSAVDVNDCMRKVQRLKYAEETCYNGTLVIKGFSSGLEIGSCNWMINCPKGDVAFISSSIFVSGHAMDFDYCALKGNDLILFSDFSSLNAAENLENDFSVRSTNDLSPLRSLYEADENLEEREKLAFLCSCAIDSVKTGGSVLIPITRLGIVLQLLEQISALLDSSNLKIPIYMISSVAEELLAFTNTIPEWLCKQRQAKLFSGEPLFDHVKLMKEKKLQVFPAVHSSNLLMNWQEPCIVFSPHWSLRLGPVVHLLRHWCGNQNSLLVLEHGVDVELALLPFQPMAMKVLQCSFLSGIKSQNVQPLLEMLQAKFVLFPEDMKQISFPKANSFSVLCYSENETLRIQRLKECPEVEIAMDLAAKFNFKKLKQENVNVTRIKGDLFIYHGKHQLLSGNEQANSKCRPLLHWGSLDLESLLTALSKMDIKATVERGMSDSDNDNVSVVHVHEPNRAFIEIKATSTVITTADENLASLIFEAIGTLMDGV</sequence>
<organism evidence="6 7">
    <name type="scientific">Rhamnella rubrinervis</name>
    <dbReference type="NCBI Taxonomy" id="2594499"/>
    <lineage>
        <taxon>Eukaryota</taxon>
        <taxon>Viridiplantae</taxon>
        <taxon>Streptophyta</taxon>
        <taxon>Embryophyta</taxon>
        <taxon>Tracheophyta</taxon>
        <taxon>Spermatophyta</taxon>
        <taxon>Magnoliopsida</taxon>
        <taxon>eudicotyledons</taxon>
        <taxon>Gunneridae</taxon>
        <taxon>Pentapetalae</taxon>
        <taxon>rosids</taxon>
        <taxon>fabids</taxon>
        <taxon>Rosales</taxon>
        <taxon>Rhamnaceae</taxon>
        <taxon>rhamnoid group</taxon>
        <taxon>Rhamneae</taxon>
        <taxon>Rhamnella</taxon>
    </lineage>
</organism>
<evidence type="ECO:0000313" key="7">
    <source>
        <dbReference type="Proteomes" id="UP000796880"/>
    </source>
</evidence>
<comment type="subcellular location">
    <subcellularLocation>
        <location evidence="2">Cytoplasm</location>
    </subcellularLocation>
    <subcellularLocation>
        <location evidence="1">Nucleus</location>
    </subcellularLocation>
</comment>
<protein>
    <recommendedName>
        <fullName evidence="5">Beta-Casp domain-containing protein</fullName>
    </recommendedName>
</protein>
<keyword evidence="4" id="KW-0539">Nucleus</keyword>
<dbReference type="AlphaFoldDB" id="A0A8K0GU00"/>
<dbReference type="GO" id="GO:0034472">
    <property type="term" value="P:snRNA 3'-end processing"/>
    <property type="evidence" value="ECO:0007669"/>
    <property type="project" value="TreeGrafter"/>
</dbReference>
<evidence type="ECO:0000313" key="6">
    <source>
        <dbReference type="EMBL" id="KAF3437471.1"/>
    </source>
</evidence>
<dbReference type="Gene3D" id="3.40.50.10890">
    <property type="match status" value="1"/>
</dbReference>
<dbReference type="SMART" id="SM01027">
    <property type="entry name" value="Beta-Casp"/>
    <property type="match status" value="1"/>
</dbReference>
<keyword evidence="3" id="KW-0963">Cytoplasm</keyword>
<dbReference type="Pfam" id="PF10996">
    <property type="entry name" value="Beta-Casp"/>
    <property type="match status" value="1"/>
</dbReference>
<evidence type="ECO:0000256" key="4">
    <source>
        <dbReference type="ARBA" id="ARBA00023242"/>
    </source>
</evidence>